<dbReference type="Proteomes" id="UP000258309">
    <property type="component" value="Unassembled WGS sequence"/>
</dbReference>
<keyword evidence="3" id="KW-1185">Reference proteome</keyword>
<proteinExistence type="predicted"/>
<protein>
    <submittedName>
        <fullName evidence="2">Uncharacterized protein</fullName>
    </submittedName>
</protein>
<feature type="non-terminal residue" evidence="2">
    <location>
        <position position="181"/>
    </location>
</feature>
<dbReference type="EMBL" id="NCSJ02000047">
    <property type="protein sequence ID" value="RFU32847.1"/>
    <property type="molecule type" value="Genomic_DNA"/>
</dbReference>
<feature type="compositionally biased region" description="Basic and acidic residues" evidence="1">
    <location>
        <begin position="94"/>
        <end position="106"/>
    </location>
</feature>
<feature type="region of interest" description="Disordered" evidence="1">
    <location>
        <begin position="49"/>
        <end position="106"/>
    </location>
</feature>
<evidence type="ECO:0000313" key="3">
    <source>
        <dbReference type="Proteomes" id="UP000258309"/>
    </source>
</evidence>
<feature type="compositionally biased region" description="Polar residues" evidence="1">
    <location>
        <begin position="61"/>
        <end position="77"/>
    </location>
</feature>
<dbReference type="OMA" id="NLECHYS"/>
<reference evidence="2 3" key="1">
    <citation type="submission" date="2018-05" db="EMBL/GenBank/DDBJ databases">
        <title>Draft genome sequence of Scytalidium lignicola DSM 105466, a ubiquitous saprotrophic fungus.</title>
        <authorList>
            <person name="Buettner E."/>
            <person name="Gebauer A.M."/>
            <person name="Hofrichter M."/>
            <person name="Liers C."/>
            <person name="Kellner H."/>
        </authorList>
    </citation>
    <scope>NUCLEOTIDE SEQUENCE [LARGE SCALE GENOMIC DNA]</scope>
    <source>
        <strain evidence="2 3">DSM 105466</strain>
    </source>
</reference>
<comment type="caution">
    <text evidence="2">The sequence shown here is derived from an EMBL/GenBank/DDBJ whole genome shotgun (WGS) entry which is preliminary data.</text>
</comment>
<evidence type="ECO:0000313" key="2">
    <source>
        <dbReference type="EMBL" id="RFU32847.1"/>
    </source>
</evidence>
<dbReference type="OrthoDB" id="4330117at2759"/>
<dbReference type="AlphaFoldDB" id="A0A3E2HHK4"/>
<sequence>MIPQSFGLLVMAAMRPKFVARETHRVRGVPETKIGKPRGSMNKKTIERLQQMQKEKEQKQRVAQTPPSTASGETDTTPPCAASIPPLPSSNEDSTFREAQSRPKIQESFDTHSAPSFTFHSSPSQHLTLPGDELHGIEDWLAIMTDDSIENVGSRLLRTDAELLIFIMLRSPSKFPKARLS</sequence>
<accession>A0A3E2HHK4</accession>
<organism evidence="2 3">
    <name type="scientific">Scytalidium lignicola</name>
    <name type="common">Hyphomycete</name>
    <dbReference type="NCBI Taxonomy" id="5539"/>
    <lineage>
        <taxon>Eukaryota</taxon>
        <taxon>Fungi</taxon>
        <taxon>Dikarya</taxon>
        <taxon>Ascomycota</taxon>
        <taxon>Pezizomycotina</taxon>
        <taxon>Leotiomycetes</taxon>
        <taxon>Leotiomycetes incertae sedis</taxon>
        <taxon>Scytalidium</taxon>
    </lineage>
</organism>
<feature type="non-terminal residue" evidence="2">
    <location>
        <position position="1"/>
    </location>
</feature>
<gene>
    <name evidence="2" type="ORF">B7463_g3505</name>
</gene>
<evidence type="ECO:0000256" key="1">
    <source>
        <dbReference type="SAM" id="MobiDB-lite"/>
    </source>
</evidence>
<name>A0A3E2HHK4_SCYLI</name>